<feature type="compositionally biased region" description="Basic and acidic residues" evidence="1">
    <location>
        <begin position="78"/>
        <end position="94"/>
    </location>
</feature>
<dbReference type="OrthoDB" id="4966959at2"/>
<sequence>MMGAPVLALAAPVWTGVVAAAEQSPSLKPGLDTADVSPGTVGFLATLVMVILVILVALDHTRRQRRMKNRFDYAMARAEQDRRRAEHPEERAHDAGTAAAAGTAERAKTTGRDRTAERPSDQKDPGTGADGDQPA</sequence>
<feature type="compositionally biased region" description="Low complexity" evidence="1">
    <location>
        <begin position="95"/>
        <end position="104"/>
    </location>
</feature>
<reference evidence="3 4" key="1">
    <citation type="submission" date="2020-12" db="EMBL/GenBank/DDBJ databases">
        <title>FDA dAtabase for Regulatory Grade micrObial Sequences (FDA-ARGOS): Supporting development and validation of Infectious Disease Dx tests.</title>
        <authorList>
            <person name="Sproer C."/>
            <person name="Gronow S."/>
            <person name="Severitt S."/>
            <person name="Schroder I."/>
            <person name="Tallon L."/>
            <person name="Sadzewicz L."/>
            <person name="Zhao X."/>
            <person name="Boylan J."/>
            <person name="Ott S."/>
            <person name="Bowen H."/>
            <person name="Vavikolanu K."/>
            <person name="Mehta A."/>
            <person name="Aluvathingal J."/>
            <person name="Nadendla S."/>
            <person name="Lowell S."/>
            <person name="Myers T."/>
            <person name="Yan Y."/>
            <person name="Sichtig H."/>
        </authorList>
    </citation>
    <scope>NUCLEOTIDE SEQUENCE [LARGE SCALE GENOMIC DNA]</scope>
    <source>
        <strain evidence="3 4">FDAARGOS_1001</strain>
    </source>
</reference>
<evidence type="ECO:0000313" key="4">
    <source>
        <dbReference type="Proteomes" id="UP000595221"/>
    </source>
</evidence>
<feature type="compositionally biased region" description="Basic and acidic residues" evidence="1">
    <location>
        <begin position="105"/>
        <end position="124"/>
    </location>
</feature>
<organism evidence="3 4">
    <name type="scientific">Rothia kristinae</name>
    <dbReference type="NCBI Taxonomy" id="37923"/>
    <lineage>
        <taxon>Bacteria</taxon>
        <taxon>Bacillati</taxon>
        <taxon>Actinomycetota</taxon>
        <taxon>Actinomycetes</taxon>
        <taxon>Micrococcales</taxon>
        <taxon>Micrococcaceae</taxon>
        <taxon>Rothia</taxon>
    </lineage>
</organism>
<dbReference type="EMBL" id="CP066078">
    <property type="protein sequence ID" value="QQC60058.1"/>
    <property type="molecule type" value="Genomic_DNA"/>
</dbReference>
<accession>A0A7T4MUX3</accession>
<dbReference type="Proteomes" id="UP000595221">
    <property type="component" value="Chromosome"/>
</dbReference>
<protein>
    <submittedName>
        <fullName evidence="3">Uncharacterized protein</fullName>
    </submittedName>
</protein>
<dbReference type="RefSeq" id="WP_131800674.1">
    <property type="nucleotide sequence ID" value="NZ_CP066078.1"/>
</dbReference>
<keyword evidence="2" id="KW-0472">Membrane</keyword>
<keyword evidence="2" id="KW-1133">Transmembrane helix</keyword>
<keyword evidence="2" id="KW-0812">Transmembrane</keyword>
<feature type="transmembrane region" description="Helical" evidence="2">
    <location>
        <begin position="36"/>
        <end position="58"/>
    </location>
</feature>
<gene>
    <name evidence="3" type="ORF">I6H58_03700</name>
</gene>
<evidence type="ECO:0000256" key="1">
    <source>
        <dbReference type="SAM" id="MobiDB-lite"/>
    </source>
</evidence>
<feature type="region of interest" description="Disordered" evidence="1">
    <location>
        <begin position="78"/>
        <end position="135"/>
    </location>
</feature>
<evidence type="ECO:0000256" key="2">
    <source>
        <dbReference type="SAM" id="Phobius"/>
    </source>
</evidence>
<proteinExistence type="predicted"/>
<evidence type="ECO:0000313" key="3">
    <source>
        <dbReference type="EMBL" id="QQC60058.1"/>
    </source>
</evidence>
<dbReference type="AlphaFoldDB" id="A0A7T4MUX3"/>
<name>A0A7T4MUX3_9MICC</name>